<evidence type="ECO:0000313" key="1">
    <source>
        <dbReference type="EMBL" id="CAK0889519.1"/>
    </source>
</evidence>
<organism evidence="1 2">
    <name type="scientific">Prorocentrum cordatum</name>
    <dbReference type="NCBI Taxonomy" id="2364126"/>
    <lineage>
        <taxon>Eukaryota</taxon>
        <taxon>Sar</taxon>
        <taxon>Alveolata</taxon>
        <taxon>Dinophyceae</taxon>
        <taxon>Prorocentrales</taxon>
        <taxon>Prorocentraceae</taxon>
        <taxon>Prorocentrum</taxon>
    </lineage>
</organism>
<keyword evidence="2" id="KW-1185">Reference proteome</keyword>
<gene>
    <name evidence="1" type="ORF">PCOR1329_LOCUS70026</name>
</gene>
<dbReference type="EMBL" id="CAUYUJ010019226">
    <property type="protein sequence ID" value="CAK0889519.1"/>
    <property type="molecule type" value="Genomic_DNA"/>
</dbReference>
<reference evidence="1" key="1">
    <citation type="submission" date="2023-10" db="EMBL/GenBank/DDBJ databases">
        <authorList>
            <person name="Chen Y."/>
            <person name="Shah S."/>
            <person name="Dougan E. K."/>
            <person name="Thang M."/>
            <person name="Chan C."/>
        </authorList>
    </citation>
    <scope>NUCLEOTIDE SEQUENCE [LARGE SCALE GENOMIC DNA]</scope>
</reference>
<sequence>MVNQAVGALRLRGRDAGWRRFQSIPPTGGDPVEINVGADESPKMVAKELDCKKISRELVEMDPARRFCTDREKGILISSWEELVCSDSAPAAPPPAITCSRSLQELQMDEAEVRRVTHALFGEQQGT</sequence>
<proteinExistence type="predicted"/>
<accession>A0ABN9WRZ4</accession>
<comment type="caution">
    <text evidence="1">The sequence shown here is derived from an EMBL/GenBank/DDBJ whole genome shotgun (WGS) entry which is preliminary data.</text>
</comment>
<dbReference type="Proteomes" id="UP001189429">
    <property type="component" value="Unassembled WGS sequence"/>
</dbReference>
<name>A0ABN9WRZ4_9DINO</name>
<evidence type="ECO:0000313" key="2">
    <source>
        <dbReference type="Proteomes" id="UP001189429"/>
    </source>
</evidence>
<protein>
    <submittedName>
        <fullName evidence="1">Uncharacterized protein</fullName>
    </submittedName>
</protein>